<dbReference type="EMBL" id="WWCT01000006">
    <property type="protein sequence ID" value="MYN26704.1"/>
    <property type="molecule type" value="Genomic_DNA"/>
</dbReference>
<gene>
    <name evidence="2" type="ORF">GTP69_09820</name>
</gene>
<feature type="region of interest" description="Disordered" evidence="1">
    <location>
        <begin position="99"/>
        <end position="139"/>
    </location>
</feature>
<keyword evidence="3" id="KW-1185">Reference proteome</keyword>
<evidence type="ECO:0000313" key="2">
    <source>
        <dbReference type="EMBL" id="MYN26704.1"/>
    </source>
</evidence>
<sequence length="327" mass="32195">MPDDNIPVLDIKPGLFPAEVQAAISAAASQGELFSVNGIRAFGGQVLKAGVVTFQPNSKLILSDYDHPWVAIVMNQLQFVDTNKDATLKLTVDWQANVYQPPPPPPTPAKGGKAGVTYDGPRGTDGARGSDGQKGDDAPATPKLYIVCGGVADKQSQPIPAALKLSVSANGYSGSNGTNGGQGGVGGDGGDGGDGEMGGGLFDGCKHSASNGGPGGIGGQGGAGGRGGNAASGADVVLIGPNDAWVALSYAAFELNPGAVGQGGYAGTSGPSGRGGARGAHPGSCGGGEEGPTPATPATAHEQAAHGAEGRIGIITKVIDNNIARFF</sequence>
<accession>A0ABW9VYH3</accession>
<dbReference type="RefSeq" id="WP_161054714.1">
    <property type="nucleotide sequence ID" value="NZ_WWCT01000006.1"/>
</dbReference>
<proteinExistence type="predicted"/>
<feature type="compositionally biased region" description="Low complexity" evidence="1">
    <location>
        <begin position="291"/>
        <end position="302"/>
    </location>
</feature>
<reference evidence="2 3" key="1">
    <citation type="submission" date="2019-12" db="EMBL/GenBank/DDBJ databases">
        <title>Novel species isolated from a subtropical stream in China.</title>
        <authorList>
            <person name="Lu H."/>
        </authorList>
    </citation>
    <scope>NUCLEOTIDE SEQUENCE [LARGE SCALE GENOMIC DNA]</scope>
    <source>
        <strain evidence="2 3">CY42W</strain>
    </source>
</reference>
<feature type="compositionally biased region" description="Gly residues" evidence="1">
    <location>
        <begin position="177"/>
        <end position="202"/>
    </location>
</feature>
<comment type="caution">
    <text evidence="2">The sequence shown here is derived from an EMBL/GenBank/DDBJ whole genome shotgun (WGS) entry which is preliminary data.</text>
</comment>
<protein>
    <submittedName>
        <fullName evidence="2">Uncharacterized protein</fullName>
    </submittedName>
</protein>
<name>A0ABW9VYH3_9BURK</name>
<feature type="region of interest" description="Disordered" evidence="1">
    <location>
        <begin position="266"/>
        <end position="307"/>
    </location>
</feature>
<feature type="compositionally biased region" description="Gly residues" evidence="1">
    <location>
        <begin position="212"/>
        <end position="229"/>
    </location>
</feature>
<evidence type="ECO:0000313" key="3">
    <source>
        <dbReference type="Proteomes" id="UP000642144"/>
    </source>
</evidence>
<feature type="region of interest" description="Disordered" evidence="1">
    <location>
        <begin position="174"/>
        <end position="229"/>
    </location>
</feature>
<feature type="compositionally biased region" description="Gly residues" evidence="1">
    <location>
        <begin position="266"/>
        <end position="290"/>
    </location>
</feature>
<evidence type="ECO:0000256" key="1">
    <source>
        <dbReference type="SAM" id="MobiDB-lite"/>
    </source>
</evidence>
<organism evidence="2 3">
    <name type="scientific">Duganella levis</name>
    <dbReference type="NCBI Taxonomy" id="2692169"/>
    <lineage>
        <taxon>Bacteria</taxon>
        <taxon>Pseudomonadati</taxon>
        <taxon>Pseudomonadota</taxon>
        <taxon>Betaproteobacteria</taxon>
        <taxon>Burkholderiales</taxon>
        <taxon>Oxalobacteraceae</taxon>
        <taxon>Telluria group</taxon>
        <taxon>Duganella</taxon>
    </lineage>
</organism>
<dbReference type="Proteomes" id="UP000642144">
    <property type="component" value="Unassembled WGS sequence"/>
</dbReference>